<reference evidence="2 3" key="1">
    <citation type="journal article" date="2023" name="Plants (Basel)">
        <title>Bridging the Gap: Combining Genomics and Transcriptomics Approaches to Understand Stylosanthes scabra, an Orphan Legume from the Brazilian Caatinga.</title>
        <authorList>
            <person name="Ferreira-Neto J.R.C."/>
            <person name="da Silva M.D."/>
            <person name="Binneck E."/>
            <person name="de Melo N.F."/>
            <person name="da Silva R.H."/>
            <person name="de Melo A.L.T.M."/>
            <person name="Pandolfi V."/>
            <person name="Bustamante F.O."/>
            <person name="Brasileiro-Vidal A.C."/>
            <person name="Benko-Iseppon A.M."/>
        </authorList>
    </citation>
    <scope>NUCLEOTIDE SEQUENCE [LARGE SCALE GENOMIC DNA]</scope>
    <source>
        <tissue evidence="2">Leaves</tissue>
    </source>
</reference>
<evidence type="ECO:0000256" key="1">
    <source>
        <dbReference type="SAM" id="MobiDB-lite"/>
    </source>
</evidence>
<evidence type="ECO:0000313" key="3">
    <source>
        <dbReference type="Proteomes" id="UP001341840"/>
    </source>
</evidence>
<proteinExistence type="predicted"/>
<dbReference type="Proteomes" id="UP001341840">
    <property type="component" value="Unassembled WGS sequence"/>
</dbReference>
<feature type="region of interest" description="Disordered" evidence="1">
    <location>
        <begin position="1"/>
        <end position="20"/>
    </location>
</feature>
<gene>
    <name evidence="2" type="ORF">PIB30_026031</name>
</gene>
<comment type="caution">
    <text evidence="2">The sequence shown here is derived from an EMBL/GenBank/DDBJ whole genome shotgun (WGS) entry which is preliminary data.</text>
</comment>
<feature type="compositionally biased region" description="Polar residues" evidence="1">
    <location>
        <begin position="1"/>
        <end position="11"/>
    </location>
</feature>
<protein>
    <submittedName>
        <fullName evidence="2">Uncharacterized protein</fullName>
    </submittedName>
</protein>
<organism evidence="2 3">
    <name type="scientific">Stylosanthes scabra</name>
    <dbReference type="NCBI Taxonomy" id="79078"/>
    <lineage>
        <taxon>Eukaryota</taxon>
        <taxon>Viridiplantae</taxon>
        <taxon>Streptophyta</taxon>
        <taxon>Embryophyta</taxon>
        <taxon>Tracheophyta</taxon>
        <taxon>Spermatophyta</taxon>
        <taxon>Magnoliopsida</taxon>
        <taxon>eudicotyledons</taxon>
        <taxon>Gunneridae</taxon>
        <taxon>Pentapetalae</taxon>
        <taxon>rosids</taxon>
        <taxon>fabids</taxon>
        <taxon>Fabales</taxon>
        <taxon>Fabaceae</taxon>
        <taxon>Papilionoideae</taxon>
        <taxon>50 kb inversion clade</taxon>
        <taxon>dalbergioids sensu lato</taxon>
        <taxon>Dalbergieae</taxon>
        <taxon>Pterocarpus clade</taxon>
        <taxon>Stylosanthes</taxon>
    </lineage>
</organism>
<evidence type="ECO:0000313" key="2">
    <source>
        <dbReference type="EMBL" id="MED6194166.1"/>
    </source>
</evidence>
<name>A0ABU6X8L3_9FABA</name>
<dbReference type="EMBL" id="JASCZI010211545">
    <property type="protein sequence ID" value="MED6194166.1"/>
    <property type="molecule type" value="Genomic_DNA"/>
</dbReference>
<accession>A0ABU6X8L3</accession>
<keyword evidence="3" id="KW-1185">Reference proteome</keyword>
<sequence length="170" mass="19883">MLTYVSTSSNDDLVPDKPDRRPLATADFRDMLTQACHRLNIPEPLYRLVTKRLRDGRWTYRHIVSLVPPDARQAVVVRGRLSFEQNASWEDAARLGLRRLCQLTRGYVNDYNLDLVQRWRVRYAQLGSDLTGMEERMDNMLRRNKTLRQQIQPMDDNMSAALRVVLDPPQ</sequence>